<accession>A0A0W8FQG4</accession>
<gene>
    <name evidence="1" type="ORF">ASZ90_007158</name>
</gene>
<organism evidence="1">
    <name type="scientific">hydrocarbon metagenome</name>
    <dbReference type="NCBI Taxonomy" id="938273"/>
    <lineage>
        <taxon>unclassified sequences</taxon>
        <taxon>metagenomes</taxon>
        <taxon>ecological metagenomes</taxon>
    </lineage>
</organism>
<dbReference type="EMBL" id="LNQE01000923">
    <property type="protein sequence ID" value="KUG23049.1"/>
    <property type="molecule type" value="Genomic_DNA"/>
</dbReference>
<dbReference type="AlphaFoldDB" id="A0A0W8FQG4"/>
<comment type="caution">
    <text evidence="1">The sequence shown here is derived from an EMBL/GenBank/DDBJ whole genome shotgun (WGS) entry which is preliminary data.</text>
</comment>
<name>A0A0W8FQG4_9ZZZZ</name>
<reference evidence="1" key="1">
    <citation type="journal article" date="2015" name="Proc. Natl. Acad. Sci. U.S.A.">
        <title>Networks of energetic and metabolic interactions define dynamics in microbial communities.</title>
        <authorList>
            <person name="Embree M."/>
            <person name="Liu J.K."/>
            <person name="Al-Bassam M.M."/>
            <person name="Zengler K."/>
        </authorList>
    </citation>
    <scope>NUCLEOTIDE SEQUENCE</scope>
</reference>
<evidence type="ECO:0000313" key="1">
    <source>
        <dbReference type="EMBL" id="KUG23049.1"/>
    </source>
</evidence>
<protein>
    <submittedName>
        <fullName evidence="1">Uncharacterized protein</fullName>
    </submittedName>
</protein>
<sequence>MCKFFAYLIITSAIKYIQCFLPYPPLAEVSRSDGGGQRVLM</sequence>
<proteinExistence type="predicted"/>